<evidence type="ECO:0000313" key="8">
    <source>
        <dbReference type="Proteomes" id="UP000663860"/>
    </source>
</evidence>
<dbReference type="Proteomes" id="UP000663891">
    <property type="component" value="Unassembled WGS sequence"/>
</dbReference>
<gene>
    <name evidence="2" type="ORF">IZO911_LOCUS33455</name>
    <name evidence="4" type="ORF">JYZ213_LOCUS41593</name>
    <name evidence="5" type="ORF">KXQ929_LOCUS14238</name>
    <name evidence="7" type="ORF">OKA104_LOCUS32270</name>
    <name evidence="6" type="ORF">OXD698_LOCUS28381</name>
    <name evidence="3" type="ORF">VCS650_LOCUS33063</name>
</gene>
<sequence>MSNCNKQQQHNTNIPAMHVHNPVNNQQEQKNDSSSAWSNREETQGIEYLVKPSSTLLATAPFIIPSSSLVQPNKINDILPIEDTTPSSFYWNSNDYLSLNPVQRPSSELRTTTFPTYSPMNYTMVNSNST</sequence>
<dbReference type="Proteomes" id="UP000663868">
    <property type="component" value="Unassembled WGS sequence"/>
</dbReference>
<evidence type="ECO:0000313" key="2">
    <source>
        <dbReference type="EMBL" id="CAF1289971.1"/>
    </source>
</evidence>
<dbReference type="EMBL" id="CAJNON010000626">
    <property type="protein sequence ID" value="CAF1338021.1"/>
    <property type="molecule type" value="Genomic_DNA"/>
</dbReference>
<dbReference type="EMBL" id="CAJOAY010003840">
    <property type="protein sequence ID" value="CAF4042502.1"/>
    <property type="molecule type" value="Genomic_DNA"/>
</dbReference>
<evidence type="ECO:0000256" key="1">
    <source>
        <dbReference type="SAM" id="MobiDB-lite"/>
    </source>
</evidence>
<dbReference type="EMBL" id="CAJOBB010000785">
    <property type="protein sequence ID" value="CAF3751009.1"/>
    <property type="molecule type" value="Genomic_DNA"/>
</dbReference>
<dbReference type="EMBL" id="CAJNOE010000616">
    <property type="protein sequence ID" value="CAF1289971.1"/>
    <property type="molecule type" value="Genomic_DNA"/>
</dbReference>
<feature type="compositionally biased region" description="Polar residues" evidence="1">
    <location>
        <begin position="22"/>
        <end position="38"/>
    </location>
</feature>
<reference evidence="2" key="1">
    <citation type="submission" date="2021-02" db="EMBL/GenBank/DDBJ databases">
        <authorList>
            <person name="Nowell W R."/>
        </authorList>
    </citation>
    <scope>NUCLEOTIDE SEQUENCE</scope>
</reference>
<feature type="compositionally biased region" description="Polar residues" evidence="1">
    <location>
        <begin position="1"/>
        <end position="14"/>
    </location>
</feature>
<evidence type="ECO:0000313" key="6">
    <source>
        <dbReference type="EMBL" id="CAF3980903.1"/>
    </source>
</evidence>
<dbReference type="EMBL" id="CAJNOG010001730">
    <property type="protein sequence ID" value="CAF1467136.1"/>
    <property type="molecule type" value="Genomic_DNA"/>
</dbReference>
<evidence type="ECO:0000313" key="5">
    <source>
        <dbReference type="EMBL" id="CAF3751009.1"/>
    </source>
</evidence>
<dbReference type="OrthoDB" id="10118491at2759"/>
<evidence type="ECO:0000313" key="4">
    <source>
        <dbReference type="EMBL" id="CAF1467136.1"/>
    </source>
</evidence>
<dbReference type="AlphaFoldDB" id="A0A815CNC6"/>
<dbReference type="Proteomes" id="UP000663881">
    <property type="component" value="Unassembled WGS sequence"/>
</dbReference>
<dbReference type="Proteomes" id="UP000663844">
    <property type="component" value="Unassembled WGS sequence"/>
</dbReference>
<feature type="region of interest" description="Disordered" evidence="1">
    <location>
        <begin position="1"/>
        <end position="41"/>
    </location>
</feature>
<comment type="caution">
    <text evidence="2">The sequence shown here is derived from an EMBL/GenBank/DDBJ whole genome shotgun (WGS) entry which is preliminary data.</text>
</comment>
<dbReference type="Proteomes" id="UP000663845">
    <property type="component" value="Unassembled WGS sequence"/>
</dbReference>
<dbReference type="Proteomes" id="UP000663860">
    <property type="component" value="Unassembled WGS sequence"/>
</dbReference>
<protein>
    <submittedName>
        <fullName evidence="2">Uncharacterized protein</fullName>
    </submittedName>
</protein>
<evidence type="ECO:0000313" key="7">
    <source>
        <dbReference type="EMBL" id="CAF4042502.1"/>
    </source>
</evidence>
<dbReference type="EMBL" id="CAJOAZ010003053">
    <property type="protein sequence ID" value="CAF3980903.1"/>
    <property type="molecule type" value="Genomic_DNA"/>
</dbReference>
<name>A0A815CNC6_9BILA</name>
<proteinExistence type="predicted"/>
<evidence type="ECO:0000313" key="3">
    <source>
        <dbReference type="EMBL" id="CAF1338021.1"/>
    </source>
</evidence>
<accession>A0A815CNC6</accession>
<organism evidence="2 8">
    <name type="scientific">Adineta steineri</name>
    <dbReference type="NCBI Taxonomy" id="433720"/>
    <lineage>
        <taxon>Eukaryota</taxon>
        <taxon>Metazoa</taxon>
        <taxon>Spiralia</taxon>
        <taxon>Gnathifera</taxon>
        <taxon>Rotifera</taxon>
        <taxon>Eurotatoria</taxon>
        <taxon>Bdelloidea</taxon>
        <taxon>Adinetida</taxon>
        <taxon>Adinetidae</taxon>
        <taxon>Adineta</taxon>
    </lineage>
</organism>